<dbReference type="SUPFAM" id="SSF88659">
    <property type="entry name" value="Sigma3 and sigma4 domains of RNA polymerase sigma factors"/>
    <property type="match status" value="1"/>
</dbReference>
<dbReference type="InterPro" id="IPR013325">
    <property type="entry name" value="RNA_pol_sigma_r2"/>
</dbReference>
<keyword evidence="8" id="KW-1185">Reference proteome</keyword>
<dbReference type="InterPro" id="IPR007627">
    <property type="entry name" value="RNA_pol_sigma70_r2"/>
</dbReference>
<dbReference type="Pfam" id="PF04542">
    <property type="entry name" value="Sigma70_r2"/>
    <property type="match status" value="1"/>
</dbReference>
<evidence type="ECO:0000313" key="7">
    <source>
        <dbReference type="EMBL" id="OBR35788.1"/>
    </source>
</evidence>
<keyword evidence="3" id="KW-0731">Sigma factor</keyword>
<dbReference type="InterPro" id="IPR036388">
    <property type="entry name" value="WH-like_DNA-bd_sf"/>
</dbReference>
<evidence type="ECO:0000313" key="8">
    <source>
        <dbReference type="Proteomes" id="UP000092164"/>
    </source>
</evidence>
<dbReference type="Gene3D" id="1.10.10.10">
    <property type="entry name" value="Winged helix-like DNA-binding domain superfamily/Winged helix DNA-binding domain"/>
    <property type="match status" value="1"/>
</dbReference>
<keyword evidence="2" id="KW-0805">Transcription regulation</keyword>
<dbReference type="KEGG" id="mart:BTR34_01845"/>
<dbReference type="Proteomes" id="UP000092164">
    <property type="component" value="Unassembled WGS sequence"/>
</dbReference>
<organism evidence="7 8">
    <name type="scientific">Maribacter hydrothermalis</name>
    <dbReference type="NCBI Taxonomy" id="1836467"/>
    <lineage>
        <taxon>Bacteria</taxon>
        <taxon>Pseudomonadati</taxon>
        <taxon>Bacteroidota</taxon>
        <taxon>Flavobacteriia</taxon>
        <taxon>Flavobacteriales</taxon>
        <taxon>Flavobacteriaceae</taxon>
        <taxon>Maribacter</taxon>
    </lineage>
</organism>
<comment type="caution">
    <text evidence="7">The sequence shown here is derived from an EMBL/GenBank/DDBJ whole genome shotgun (WGS) entry which is preliminary data.</text>
</comment>
<sequence>MKTPSNKIDISIIIEENRNLIYKIVNSYCSDSNEQEDLIQEIIFQLLKSYDSFDHKGKVTTWMYRVAFNVAISHNRKLRTREKHILAIPSKLVIVAEEETNEYDEKIKQLRAFIQEFDPLNKANLIMYLDGNSHKEISEGMGISVSNVGTKINRIKKQLKKKFKQK</sequence>
<dbReference type="SUPFAM" id="SSF88946">
    <property type="entry name" value="Sigma2 domain of RNA polymerase sigma factors"/>
    <property type="match status" value="1"/>
</dbReference>
<name>A0A1B7YZ96_9FLAO</name>
<dbReference type="RefSeq" id="WP_068487084.1">
    <property type="nucleotide sequence ID" value="NZ_CP018760.1"/>
</dbReference>
<comment type="similarity">
    <text evidence="1">Belongs to the sigma-70 factor family. ECF subfamily.</text>
</comment>
<dbReference type="GO" id="GO:0016987">
    <property type="term" value="F:sigma factor activity"/>
    <property type="evidence" value="ECO:0007669"/>
    <property type="project" value="UniProtKB-KW"/>
</dbReference>
<proteinExistence type="inferred from homology"/>
<evidence type="ECO:0000259" key="5">
    <source>
        <dbReference type="Pfam" id="PF04542"/>
    </source>
</evidence>
<dbReference type="AlphaFoldDB" id="A0A1B7YZ96"/>
<dbReference type="InterPro" id="IPR014284">
    <property type="entry name" value="RNA_pol_sigma-70_dom"/>
</dbReference>
<accession>A0A1B7YZ96</accession>
<dbReference type="PANTHER" id="PTHR43133">
    <property type="entry name" value="RNA POLYMERASE ECF-TYPE SIGMA FACTO"/>
    <property type="match status" value="1"/>
</dbReference>
<dbReference type="Pfam" id="PF08281">
    <property type="entry name" value="Sigma70_r4_2"/>
    <property type="match status" value="1"/>
</dbReference>
<dbReference type="InterPro" id="IPR039425">
    <property type="entry name" value="RNA_pol_sigma-70-like"/>
</dbReference>
<keyword evidence="4" id="KW-0804">Transcription</keyword>
<dbReference type="EMBL" id="LZFP01000050">
    <property type="protein sequence ID" value="OBR35788.1"/>
    <property type="molecule type" value="Genomic_DNA"/>
</dbReference>
<evidence type="ECO:0000259" key="6">
    <source>
        <dbReference type="Pfam" id="PF08281"/>
    </source>
</evidence>
<reference evidence="8" key="1">
    <citation type="submission" date="2016-06" db="EMBL/GenBank/DDBJ databases">
        <authorList>
            <person name="Zhan P."/>
        </authorList>
    </citation>
    <scope>NUCLEOTIDE SEQUENCE [LARGE SCALE GENOMIC DNA]</scope>
    <source>
        <strain evidence="8">T28</strain>
    </source>
</reference>
<gene>
    <name evidence="7" type="ORF">A9200_10670</name>
</gene>
<dbReference type="NCBIfam" id="TIGR02937">
    <property type="entry name" value="sigma70-ECF"/>
    <property type="match status" value="1"/>
</dbReference>
<dbReference type="PANTHER" id="PTHR43133:SF45">
    <property type="entry name" value="RNA POLYMERASE ECF-TYPE SIGMA FACTOR"/>
    <property type="match status" value="1"/>
</dbReference>
<dbReference type="STRING" id="1836467.BTR34_01845"/>
<dbReference type="Gene3D" id="1.10.1740.10">
    <property type="match status" value="1"/>
</dbReference>
<protein>
    <recommendedName>
        <fullName evidence="9">RNA polymerase sigma-70 factor, ECF subfamily</fullName>
    </recommendedName>
</protein>
<evidence type="ECO:0008006" key="9">
    <source>
        <dbReference type="Google" id="ProtNLM"/>
    </source>
</evidence>
<dbReference type="InterPro" id="IPR013324">
    <property type="entry name" value="RNA_pol_sigma_r3/r4-like"/>
</dbReference>
<feature type="domain" description="RNA polymerase sigma factor 70 region 4 type 2" evidence="6">
    <location>
        <begin position="109"/>
        <end position="159"/>
    </location>
</feature>
<evidence type="ECO:0000256" key="1">
    <source>
        <dbReference type="ARBA" id="ARBA00010641"/>
    </source>
</evidence>
<dbReference type="InterPro" id="IPR013249">
    <property type="entry name" value="RNA_pol_sigma70_r4_t2"/>
</dbReference>
<dbReference type="GO" id="GO:0003677">
    <property type="term" value="F:DNA binding"/>
    <property type="evidence" value="ECO:0007669"/>
    <property type="project" value="InterPro"/>
</dbReference>
<evidence type="ECO:0000256" key="2">
    <source>
        <dbReference type="ARBA" id="ARBA00023015"/>
    </source>
</evidence>
<evidence type="ECO:0000256" key="3">
    <source>
        <dbReference type="ARBA" id="ARBA00023082"/>
    </source>
</evidence>
<evidence type="ECO:0000256" key="4">
    <source>
        <dbReference type="ARBA" id="ARBA00023163"/>
    </source>
</evidence>
<dbReference type="GO" id="GO:0006352">
    <property type="term" value="P:DNA-templated transcription initiation"/>
    <property type="evidence" value="ECO:0007669"/>
    <property type="project" value="InterPro"/>
</dbReference>
<dbReference type="OrthoDB" id="9780326at2"/>
<feature type="domain" description="RNA polymerase sigma-70 region 2" evidence="5">
    <location>
        <begin position="13"/>
        <end position="79"/>
    </location>
</feature>